<comment type="caution">
    <text evidence="3">The sequence shown here is derived from an EMBL/GenBank/DDBJ whole genome shotgun (WGS) entry which is preliminary data.</text>
</comment>
<feature type="region of interest" description="Disordered" evidence="1">
    <location>
        <begin position="150"/>
        <end position="176"/>
    </location>
</feature>
<accession>A0A8J3FWQ8</accession>
<dbReference type="RefSeq" id="WP_229686604.1">
    <property type="nucleotide sequence ID" value="NZ_BMMK01000023.1"/>
</dbReference>
<reference evidence="3" key="1">
    <citation type="journal article" date="2014" name="Int. J. Syst. Evol. Microbiol.">
        <title>Complete genome sequence of Corynebacterium casei LMG S-19264T (=DSM 44701T), isolated from a smear-ripened cheese.</title>
        <authorList>
            <consortium name="US DOE Joint Genome Institute (JGI-PGF)"/>
            <person name="Walter F."/>
            <person name="Albersmeier A."/>
            <person name="Kalinowski J."/>
            <person name="Ruckert C."/>
        </authorList>
    </citation>
    <scope>NUCLEOTIDE SEQUENCE</scope>
    <source>
        <strain evidence="3">CGMCC 4.5737</strain>
    </source>
</reference>
<dbReference type="GO" id="GO:0043190">
    <property type="term" value="C:ATP-binding cassette (ABC) transporter complex"/>
    <property type="evidence" value="ECO:0007669"/>
    <property type="project" value="InterPro"/>
</dbReference>
<dbReference type="Gene3D" id="3.10.105.10">
    <property type="entry name" value="Dipeptide-binding Protein, Domain 3"/>
    <property type="match status" value="1"/>
</dbReference>
<dbReference type="InterPro" id="IPR039424">
    <property type="entry name" value="SBP_5"/>
</dbReference>
<dbReference type="PANTHER" id="PTHR30290:SF83">
    <property type="entry name" value="ABC TRANSPORTER SUBSTRATE-BINDING PROTEIN"/>
    <property type="match status" value="1"/>
</dbReference>
<protein>
    <submittedName>
        <fullName evidence="3">Peptide ABC transporter substrate-binding protein</fullName>
    </submittedName>
</protein>
<evidence type="ECO:0000256" key="1">
    <source>
        <dbReference type="SAM" id="MobiDB-lite"/>
    </source>
</evidence>
<dbReference type="SUPFAM" id="SSF53850">
    <property type="entry name" value="Periplasmic binding protein-like II"/>
    <property type="match status" value="1"/>
</dbReference>
<dbReference type="Proteomes" id="UP000637578">
    <property type="component" value="Unassembled WGS sequence"/>
</dbReference>
<feature type="domain" description="Solute-binding protein family 5" evidence="2">
    <location>
        <begin position="87"/>
        <end position="472"/>
    </location>
</feature>
<feature type="compositionally biased region" description="Basic and acidic residues" evidence="1">
    <location>
        <begin position="151"/>
        <end position="160"/>
    </location>
</feature>
<reference evidence="3" key="2">
    <citation type="submission" date="2020-09" db="EMBL/GenBank/DDBJ databases">
        <authorList>
            <person name="Sun Q."/>
            <person name="Zhou Y."/>
        </authorList>
    </citation>
    <scope>NUCLEOTIDE SEQUENCE</scope>
    <source>
        <strain evidence="3">CGMCC 4.5737</strain>
    </source>
</reference>
<dbReference type="AlphaFoldDB" id="A0A8J3FWQ8"/>
<dbReference type="PROSITE" id="PS51257">
    <property type="entry name" value="PROKAR_LIPOPROTEIN"/>
    <property type="match status" value="1"/>
</dbReference>
<dbReference type="Pfam" id="PF00496">
    <property type="entry name" value="SBP_bac_5"/>
    <property type="match status" value="1"/>
</dbReference>
<name>A0A8J3FWQ8_9PSEU</name>
<dbReference type="PIRSF" id="PIRSF002741">
    <property type="entry name" value="MppA"/>
    <property type="match status" value="1"/>
</dbReference>
<keyword evidence="4" id="KW-1185">Reference proteome</keyword>
<proteinExistence type="predicted"/>
<sequence>MGRNTGARKPWWRSISVAVLPVALVVAGCGGGGSTGGGGAGDGAISVFGTEPENPLVPGNTNEVGGGRVVDALFTRLFSYDSENAEPRKAMAESVETTDSKVFTIKIKQGWKFHDGTEVKAKNFVDAWNTTAYGPNGYQNASFFEQVQGYDDVHPADPDGRSGPQQPPEPRAKEMSGLKVLDDYSFEVTLKEPFSVFPTKLGYSAYSPLPDAFFSDREAFEKHPIGNGPFEFVSRQVNAEIKLRRFEGYQGEDKPKVKDLTFRIYQSMESAYQDILAGTLDFMEQVPPAALAGGKYRTDLPDRYLEKDTLVIANLSFPQYRDEFTNPDLRRAISMAINRKEITERIFEGTRKPATGWAAPGLKGYQPNQCGEFCEYDPEKAKEYLAKSGYSGKITIQSNSDGGHKEWIEATCNSIKNTLGLDCVFTPTTSFGEFRQLVNSHQMVGPYRTGWKADYPSIENFLNPLYRTGASSNDNGYTNPELDAKLAEADRATDEDQATKLYQEAERMLAKDMATIPLWTYTSTSGFSDRVTNVKVSPLNELDLGAIQVK</sequence>
<dbReference type="InterPro" id="IPR030678">
    <property type="entry name" value="Peptide/Ni-bd"/>
</dbReference>
<dbReference type="PANTHER" id="PTHR30290">
    <property type="entry name" value="PERIPLASMIC BINDING COMPONENT OF ABC TRANSPORTER"/>
    <property type="match status" value="1"/>
</dbReference>
<dbReference type="CDD" id="cd00995">
    <property type="entry name" value="PBP2_NikA_DppA_OppA_like"/>
    <property type="match status" value="1"/>
</dbReference>
<dbReference type="InterPro" id="IPR000914">
    <property type="entry name" value="SBP_5_dom"/>
</dbReference>
<gene>
    <name evidence="3" type="ORF">GCM10012275_43730</name>
</gene>
<evidence type="ECO:0000313" key="4">
    <source>
        <dbReference type="Proteomes" id="UP000637578"/>
    </source>
</evidence>
<evidence type="ECO:0000259" key="2">
    <source>
        <dbReference type="Pfam" id="PF00496"/>
    </source>
</evidence>
<dbReference type="GO" id="GO:0042597">
    <property type="term" value="C:periplasmic space"/>
    <property type="evidence" value="ECO:0007669"/>
    <property type="project" value="UniProtKB-ARBA"/>
</dbReference>
<dbReference type="Gene3D" id="3.40.190.10">
    <property type="entry name" value="Periplasmic binding protein-like II"/>
    <property type="match status" value="1"/>
</dbReference>
<organism evidence="3 4">
    <name type="scientific">Longimycelium tulufanense</name>
    <dbReference type="NCBI Taxonomy" id="907463"/>
    <lineage>
        <taxon>Bacteria</taxon>
        <taxon>Bacillati</taxon>
        <taxon>Actinomycetota</taxon>
        <taxon>Actinomycetes</taxon>
        <taxon>Pseudonocardiales</taxon>
        <taxon>Pseudonocardiaceae</taxon>
        <taxon>Longimycelium</taxon>
    </lineage>
</organism>
<dbReference type="EMBL" id="BMMK01000023">
    <property type="protein sequence ID" value="GGM68486.1"/>
    <property type="molecule type" value="Genomic_DNA"/>
</dbReference>
<evidence type="ECO:0000313" key="3">
    <source>
        <dbReference type="EMBL" id="GGM68486.1"/>
    </source>
</evidence>
<dbReference type="GO" id="GO:1904680">
    <property type="term" value="F:peptide transmembrane transporter activity"/>
    <property type="evidence" value="ECO:0007669"/>
    <property type="project" value="TreeGrafter"/>
</dbReference>
<dbReference type="GO" id="GO:0015833">
    <property type="term" value="P:peptide transport"/>
    <property type="evidence" value="ECO:0007669"/>
    <property type="project" value="TreeGrafter"/>
</dbReference>
<dbReference type="Gene3D" id="3.90.76.10">
    <property type="entry name" value="Dipeptide-binding Protein, Domain 1"/>
    <property type="match status" value="1"/>
</dbReference>